<dbReference type="GO" id="GO:0045717">
    <property type="term" value="P:negative regulation of fatty acid biosynthetic process"/>
    <property type="evidence" value="ECO:0007669"/>
    <property type="project" value="UniProtKB-ARBA"/>
</dbReference>
<dbReference type="Gene3D" id="1.10.510.10">
    <property type="entry name" value="Transferase(Phosphotransferase) domain 1"/>
    <property type="match status" value="1"/>
</dbReference>
<evidence type="ECO:0000313" key="12">
    <source>
        <dbReference type="EMBL" id="SNS45866.1"/>
    </source>
</evidence>
<dbReference type="SMART" id="SM00740">
    <property type="entry name" value="PASTA"/>
    <property type="match status" value="4"/>
</dbReference>
<dbReference type="Gene3D" id="3.30.10.20">
    <property type="match status" value="4"/>
</dbReference>
<dbReference type="PROSITE" id="PS50011">
    <property type="entry name" value="PROTEIN_KINASE_DOM"/>
    <property type="match status" value="1"/>
</dbReference>
<dbReference type="InterPro" id="IPR005543">
    <property type="entry name" value="PASTA_dom"/>
</dbReference>
<dbReference type="FunFam" id="1.10.510.10:FF:000021">
    <property type="entry name" value="Serine/threonine protein kinase"/>
    <property type="match status" value="1"/>
</dbReference>
<dbReference type="InterPro" id="IPR000719">
    <property type="entry name" value="Prot_kinase_dom"/>
</dbReference>
<evidence type="ECO:0000256" key="6">
    <source>
        <dbReference type="ARBA" id="ARBA00022840"/>
    </source>
</evidence>
<feature type="domain" description="PASTA" evidence="11">
    <location>
        <begin position="527"/>
        <end position="593"/>
    </location>
</feature>
<dbReference type="EMBL" id="FZOO01000004">
    <property type="protein sequence ID" value="SNS45866.1"/>
    <property type="molecule type" value="Genomic_DNA"/>
</dbReference>
<dbReference type="Gene3D" id="3.30.200.20">
    <property type="entry name" value="Phosphorylase Kinase, domain 1"/>
    <property type="match status" value="1"/>
</dbReference>
<feature type="domain" description="PASTA" evidence="11">
    <location>
        <begin position="594"/>
        <end position="655"/>
    </location>
</feature>
<keyword evidence="6" id="KW-0067">ATP-binding</keyword>
<dbReference type="Pfam" id="PF03793">
    <property type="entry name" value="PASTA"/>
    <property type="match status" value="4"/>
</dbReference>
<dbReference type="GO" id="GO:0005524">
    <property type="term" value="F:ATP binding"/>
    <property type="evidence" value="ECO:0007669"/>
    <property type="project" value="UniProtKB-KW"/>
</dbReference>
<keyword evidence="5 12" id="KW-0418">Kinase</keyword>
<dbReference type="PANTHER" id="PTHR43289">
    <property type="entry name" value="MITOGEN-ACTIVATED PROTEIN KINASE KINASE KINASE 20-RELATED"/>
    <property type="match status" value="1"/>
</dbReference>
<keyword evidence="4" id="KW-0547">Nucleotide-binding</keyword>
<evidence type="ECO:0000256" key="5">
    <source>
        <dbReference type="ARBA" id="ARBA00022777"/>
    </source>
</evidence>
<accession>A0A239EMH3</accession>
<dbReference type="AlphaFoldDB" id="A0A239EMH3"/>
<feature type="compositionally biased region" description="Basic and acidic residues" evidence="9">
    <location>
        <begin position="309"/>
        <end position="318"/>
    </location>
</feature>
<reference evidence="13" key="1">
    <citation type="submission" date="2017-06" db="EMBL/GenBank/DDBJ databases">
        <authorList>
            <person name="Varghese N."/>
            <person name="Submissions S."/>
        </authorList>
    </citation>
    <scope>NUCLEOTIDE SEQUENCE [LARGE SCALE GENOMIC DNA]</scope>
    <source>
        <strain evidence="13">DSM 46839</strain>
    </source>
</reference>
<dbReference type="NCBIfam" id="NF033483">
    <property type="entry name" value="PknB_PASTA_kin"/>
    <property type="match status" value="1"/>
</dbReference>
<proteinExistence type="predicted"/>
<dbReference type="Pfam" id="PF00069">
    <property type="entry name" value="Pkinase"/>
    <property type="match status" value="1"/>
</dbReference>
<keyword evidence="3" id="KW-0808">Transferase</keyword>
<evidence type="ECO:0000256" key="3">
    <source>
        <dbReference type="ARBA" id="ARBA00022679"/>
    </source>
</evidence>
<dbReference type="SMART" id="SM00220">
    <property type="entry name" value="S_TKc"/>
    <property type="match status" value="1"/>
</dbReference>
<dbReference type="EC" id="2.7.11.1" evidence="1"/>
<dbReference type="InterPro" id="IPR011009">
    <property type="entry name" value="Kinase-like_dom_sf"/>
</dbReference>
<comment type="catalytic activity">
    <reaction evidence="8">
        <text>L-seryl-[protein] + ATP = O-phospho-L-seryl-[protein] + ADP + H(+)</text>
        <dbReference type="Rhea" id="RHEA:17989"/>
        <dbReference type="Rhea" id="RHEA-COMP:9863"/>
        <dbReference type="Rhea" id="RHEA-COMP:11604"/>
        <dbReference type="ChEBI" id="CHEBI:15378"/>
        <dbReference type="ChEBI" id="CHEBI:29999"/>
        <dbReference type="ChEBI" id="CHEBI:30616"/>
        <dbReference type="ChEBI" id="CHEBI:83421"/>
        <dbReference type="ChEBI" id="CHEBI:456216"/>
        <dbReference type="EC" id="2.7.11.1"/>
    </reaction>
</comment>
<evidence type="ECO:0000256" key="7">
    <source>
        <dbReference type="ARBA" id="ARBA00047899"/>
    </source>
</evidence>
<evidence type="ECO:0000256" key="4">
    <source>
        <dbReference type="ARBA" id="ARBA00022741"/>
    </source>
</evidence>
<organism evidence="12 13">
    <name type="scientific">Geodermatophilus pulveris</name>
    <dbReference type="NCBI Taxonomy" id="1564159"/>
    <lineage>
        <taxon>Bacteria</taxon>
        <taxon>Bacillati</taxon>
        <taxon>Actinomycetota</taxon>
        <taxon>Actinomycetes</taxon>
        <taxon>Geodermatophilales</taxon>
        <taxon>Geodermatophilaceae</taxon>
        <taxon>Geodermatophilus</taxon>
    </lineage>
</organism>
<dbReference type="SUPFAM" id="SSF54184">
    <property type="entry name" value="Penicillin-binding protein 2x (pbp-2x), c-terminal domain"/>
    <property type="match status" value="1"/>
</dbReference>
<dbReference type="FunFam" id="3.30.200.20:FF:000035">
    <property type="entry name" value="Serine/threonine protein kinase Stk1"/>
    <property type="match status" value="1"/>
</dbReference>
<protein>
    <recommendedName>
        <fullName evidence="1">non-specific serine/threonine protein kinase</fullName>
        <ecNumber evidence="1">2.7.11.1</ecNumber>
    </recommendedName>
</protein>
<feature type="domain" description="PASTA" evidence="11">
    <location>
        <begin position="391"/>
        <end position="458"/>
    </location>
</feature>
<evidence type="ECO:0000256" key="9">
    <source>
        <dbReference type="SAM" id="MobiDB-lite"/>
    </source>
</evidence>
<dbReference type="Proteomes" id="UP000198373">
    <property type="component" value="Unassembled WGS sequence"/>
</dbReference>
<dbReference type="GO" id="GO:0004674">
    <property type="term" value="F:protein serine/threonine kinase activity"/>
    <property type="evidence" value="ECO:0007669"/>
    <property type="project" value="UniProtKB-KW"/>
</dbReference>
<feature type="region of interest" description="Disordered" evidence="9">
    <location>
        <begin position="283"/>
        <end position="359"/>
    </location>
</feature>
<dbReference type="CDD" id="cd06577">
    <property type="entry name" value="PASTA_pknB"/>
    <property type="match status" value="4"/>
</dbReference>
<evidence type="ECO:0000256" key="2">
    <source>
        <dbReference type="ARBA" id="ARBA00022527"/>
    </source>
</evidence>
<dbReference type="OrthoDB" id="9762169at2"/>
<gene>
    <name evidence="12" type="ORF">SAMN06893096_104207</name>
</gene>
<dbReference type="InterPro" id="IPR008271">
    <property type="entry name" value="Ser/Thr_kinase_AS"/>
</dbReference>
<dbReference type="CDD" id="cd14014">
    <property type="entry name" value="STKc_PknB_like"/>
    <property type="match status" value="1"/>
</dbReference>
<keyword evidence="13" id="KW-1185">Reference proteome</keyword>
<evidence type="ECO:0000259" key="10">
    <source>
        <dbReference type="PROSITE" id="PS50011"/>
    </source>
</evidence>
<feature type="domain" description="Protein kinase" evidence="10">
    <location>
        <begin position="14"/>
        <end position="276"/>
    </location>
</feature>
<dbReference type="PROSITE" id="PS51178">
    <property type="entry name" value="PASTA"/>
    <property type="match status" value="4"/>
</dbReference>
<evidence type="ECO:0000259" key="11">
    <source>
        <dbReference type="PROSITE" id="PS51178"/>
    </source>
</evidence>
<dbReference type="PROSITE" id="PS00108">
    <property type="entry name" value="PROTEIN_KINASE_ST"/>
    <property type="match status" value="1"/>
</dbReference>
<name>A0A239EMH3_9ACTN</name>
<evidence type="ECO:0000256" key="1">
    <source>
        <dbReference type="ARBA" id="ARBA00012513"/>
    </source>
</evidence>
<evidence type="ECO:0000256" key="8">
    <source>
        <dbReference type="ARBA" id="ARBA00048679"/>
    </source>
</evidence>
<dbReference type="SUPFAM" id="SSF56112">
    <property type="entry name" value="Protein kinase-like (PK-like)"/>
    <property type="match status" value="1"/>
</dbReference>
<feature type="domain" description="PASTA" evidence="11">
    <location>
        <begin position="459"/>
        <end position="526"/>
    </location>
</feature>
<keyword evidence="2 12" id="KW-0723">Serine/threonine-protein kinase</keyword>
<sequence length="658" mass="69805">MTDPVVGLVLEGRYLLEERLARGGMSTVYAATDLRLHRTVAVKVMAEHLMHDPTFVDRFTREARAAAMLSHPNVVSVSDQGSDQGLVFLVMELVRGRTLRDLLQARGRLTVGEAFAVLEPVLSGLTAAHRAGIVHRDIKPENVLIGADGVVKVADFGLARALTGTGQTSHTGGVLIGTVAYLSPEQLERGKADARSDVYAAGVVLFEMLTGHPPYGGDTPLAVAYQHVHHDVPRPSTEVPGLPWEVDELVTRTTRRDPAVRPLDAGAFLADLDEVREDLHIERVPVPTGRGAANPATLRPTNRPGQPRHAGDPPRPRTEVLASGGTRPGRGSRASTHPGTGSGPAPDPAGRRPAAARAGVPLHVRRRRARLAVALVLLTAVTIGAVGWWLGSGRWTTVPQLAGREQAAAIDLLQEAGLRPDCCEEQFSEDVAEGVVISADPTGGELVRGSDVRLVVSRGPERFEADPAWVGQPVETVRTALKDLPVEAREVQDYDDDVPVGHVTGFDPDPGTELKRGEQLVVYVSRGHSPVTVPAVVGLSPEEATANLGDLEFVVQRSEGRSAAVAPGEVMAVAPAAGQQAPYGSTVTIQVSAGLPQVQVPDVVGRTQQEAAALLRQAGLEVQVSQFYGDRVLRQSPAAGQTVEVGTRVTILVTFGQD</sequence>
<dbReference type="PANTHER" id="PTHR43289:SF34">
    <property type="entry name" value="SERINE_THREONINE-PROTEIN KINASE YBDM-RELATED"/>
    <property type="match status" value="1"/>
</dbReference>
<evidence type="ECO:0000313" key="13">
    <source>
        <dbReference type="Proteomes" id="UP000198373"/>
    </source>
</evidence>
<comment type="catalytic activity">
    <reaction evidence="7">
        <text>L-threonyl-[protein] + ATP = O-phospho-L-threonyl-[protein] + ADP + H(+)</text>
        <dbReference type="Rhea" id="RHEA:46608"/>
        <dbReference type="Rhea" id="RHEA-COMP:11060"/>
        <dbReference type="Rhea" id="RHEA-COMP:11605"/>
        <dbReference type="ChEBI" id="CHEBI:15378"/>
        <dbReference type="ChEBI" id="CHEBI:30013"/>
        <dbReference type="ChEBI" id="CHEBI:30616"/>
        <dbReference type="ChEBI" id="CHEBI:61977"/>
        <dbReference type="ChEBI" id="CHEBI:456216"/>
        <dbReference type="EC" id="2.7.11.1"/>
    </reaction>
</comment>